<sequence>MPRIVRLYGLLAWVWVRAAAQYPVSAALLMIGSVVTTGLDVAAIFIIFRHTGSLGGFTLPEVMFLYGTAGLSFGIADLLFGNVERLGRHVRAGSLDAMLIRPASPFVQIAVERFSFQRIGRTAQAAIVLWIGLAGVSVPWQRAWMIPVMVACGVVIFAAVWTFAGAVQFLLTDAPEVANAFTYGGGQLTQYPLSVYGADLVRAVTFIVPLAFVNWQPGLFVLGRPDPIGLPHWLRFLGPVVALALAALAALAWRAGLRRYRSTGS</sequence>
<dbReference type="RefSeq" id="WP_203983979.1">
    <property type="nucleotide sequence ID" value="NZ_BOOU01000032.1"/>
</dbReference>
<dbReference type="Proteomes" id="UP000655287">
    <property type="component" value="Unassembled WGS sequence"/>
</dbReference>
<proteinExistence type="predicted"/>
<feature type="transmembrane region" description="Helical" evidence="1">
    <location>
        <begin position="193"/>
        <end position="213"/>
    </location>
</feature>
<gene>
    <name evidence="2" type="ORF">Sru01_21810</name>
</gene>
<evidence type="ECO:0000256" key="1">
    <source>
        <dbReference type="SAM" id="Phobius"/>
    </source>
</evidence>
<keyword evidence="1" id="KW-0472">Membrane</keyword>
<evidence type="ECO:0000313" key="2">
    <source>
        <dbReference type="EMBL" id="GII77199.1"/>
    </source>
</evidence>
<comment type="caution">
    <text evidence="2">The sequence shown here is derived from an EMBL/GenBank/DDBJ whole genome shotgun (WGS) entry which is preliminary data.</text>
</comment>
<dbReference type="AlphaFoldDB" id="A0A919QZU3"/>
<accession>A0A919QZU3</accession>
<reference evidence="2" key="1">
    <citation type="submission" date="2021-01" db="EMBL/GenBank/DDBJ databases">
        <title>Whole genome shotgun sequence of Sphaerisporangium rufum NBRC 109079.</title>
        <authorList>
            <person name="Komaki H."/>
            <person name="Tamura T."/>
        </authorList>
    </citation>
    <scope>NUCLEOTIDE SEQUENCE</scope>
    <source>
        <strain evidence="2">NBRC 109079</strain>
    </source>
</reference>
<dbReference type="PANTHER" id="PTHR36833:SF1">
    <property type="entry name" value="INTEGRAL MEMBRANE TRANSPORT PROTEIN"/>
    <property type="match status" value="1"/>
</dbReference>
<dbReference type="EMBL" id="BOOU01000032">
    <property type="protein sequence ID" value="GII77199.1"/>
    <property type="molecule type" value="Genomic_DNA"/>
</dbReference>
<feature type="transmembrane region" description="Helical" evidence="1">
    <location>
        <begin position="122"/>
        <end position="140"/>
    </location>
</feature>
<evidence type="ECO:0000313" key="3">
    <source>
        <dbReference type="Proteomes" id="UP000655287"/>
    </source>
</evidence>
<keyword evidence="3" id="KW-1185">Reference proteome</keyword>
<feature type="transmembrane region" description="Helical" evidence="1">
    <location>
        <begin position="28"/>
        <end position="48"/>
    </location>
</feature>
<feature type="transmembrane region" description="Helical" evidence="1">
    <location>
        <begin position="146"/>
        <end position="172"/>
    </location>
</feature>
<keyword evidence="1" id="KW-1133">Transmembrane helix</keyword>
<protein>
    <submittedName>
        <fullName evidence="2">Transporter</fullName>
    </submittedName>
</protein>
<dbReference type="PANTHER" id="PTHR36833">
    <property type="entry name" value="SLR0610 PROTEIN-RELATED"/>
    <property type="match status" value="1"/>
</dbReference>
<name>A0A919QZU3_9ACTN</name>
<dbReference type="Pfam" id="PF06182">
    <property type="entry name" value="ABC2_membrane_6"/>
    <property type="match status" value="1"/>
</dbReference>
<keyword evidence="1" id="KW-0812">Transmembrane</keyword>
<dbReference type="InterPro" id="IPR010390">
    <property type="entry name" value="ABC-2_transporter-like"/>
</dbReference>
<organism evidence="2 3">
    <name type="scientific">Sphaerisporangium rufum</name>
    <dbReference type="NCBI Taxonomy" id="1381558"/>
    <lineage>
        <taxon>Bacteria</taxon>
        <taxon>Bacillati</taxon>
        <taxon>Actinomycetota</taxon>
        <taxon>Actinomycetes</taxon>
        <taxon>Streptosporangiales</taxon>
        <taxon>Streptosporangiaceae</taxon>
        <taxon>Sphaerisporangium</taxon>
    </lineage>
</organism>
<feature type="transmembrane region" description="Helical" evidence="1">
    <location>
        <begin position="233"/>
        <end position="253"/>
    </location>
</feature>